<dbReference type="EMBL" id="BMVC01000019">
    <property type="protein sequence ID" value="GHD13212.1"/>
    <property type="molecule type" value="Genomic_DNA"/>
</dbReference>
<proteinExistence type="predicted"/>
<feature type="region of interest" description="Disordered" evidence="1">
    <location>
        <begin position="29"/>
        <end position="48"/>
    </location>
</feature>
<protein>
    <submittedName>
        <fullName evidence="2">Uncharacterized protein</fullName>
    </submittedName>
</protein>
<dbReference type="AlphaFoldDB" id="A0A918X582"/>
<reference evidence="2" key="1">
    <citation type="journal article" date="2014" name="Int. J. Syst. Evol. Microbiol.">
        <title>Complete genome sequence of Corynebacterium casei LMG S-19264T (=DSM 44701T), isolated from a smear-ripened cheese.</title>
        <authorList>
            <consortium name="US DOE Joint Genome Institute (JGI-PGF)"/>
            <person name="Walter F."/>
            <person name="Albersmeier A."/>
            <person name="Kalinowski J."/>
            <person name="Ruckert C."/>
        </authorList>
    </citation>
    <scope>NUCLEOTIDE SEQUENCE</scope>
    <source>
        <strain evidence="2">JCM 4637</strain>
    </source>
</reference>
<accession>A0A918X582</accession>
<name>A0A918X582_9ACTN</name>
<gene>
    <name evidence="2" type="ORF">GCM10010334_71060</name>
</gene>
<comment type="caution">
    <text evidence="2">The sequence shown here is derived from an EMBL/GenBank/DDBJ whole genome shotgun (WGS) entry which is preliminary data.</text>
</comment>
<evidence type="ECO:0000313" key="2">
    <source>
        <dbReference type="EMBL" id="GHD13212.1"/>
    </source>
</evidence>
<reference evidence="2" key="2">
    <citation type="submission" date="2020-09" db="EMBL/GenBank/DDBJ databases">
        <authorList>
            <person name="Sun Q."/>
            <person name="Ohkuma M."/>
        </authorList>
    </citation>
    <scope>NUCLEOTIDE SEQUENCE</scope>
    <source>
        <strain evidence="2">JCM 4637</strain>
    </source>
</reference>
<evidence type="ECO:0000256" key="1">
    <source>
        <dbReference type="SAM" id="MobiDB-lite"/>
    </source>
</evidence>
<evidence type="ECO:0000313" key="3">
    <source>
        <dbReference type="Proteomes" id="UP000638353"/>
    </source>
</evidence>
<organism evidence="2 3">
    <name type="scientific">Streptomyces finlayi</name>
    <dbReference type="NCBI Taxonomy" id="67296"/>
    <lineage>
        <taxon>Bacteria</taxon>
        <taxon>Bacillati</taxon>
        <taxon>Actinomycetota</taxon>
        <taxon>Actinomycetes</taxon>
        <taxon>Kitasatosporales</taxon>
        <taxon>Streptomycetaceae</taxon>
        <taxon>Streptomyces</taxon>
    </lineage>
</organism>
<dbReference type="Proteomes" id="UP000638353">
    <property type="component" value="Unassembled WGS sequence"/>
</dbReference>
<sequence>MVAGGGLDAGALTVAGVLDALTFAVAGRQDGMGGQDRHTSGQQNGEGVLHGVLQKGVSVGCGDPRWGGARLRVPQ</sequence>